<reference evidence="3 4" key="1">
    <citation type="submission" date="2018-05" db="EMBL/GenBank/DDBJ databases">
        <title>Draft genome sequence of Scytalidium lignicola DSM 105466, a ubiquitous saprotrophic fungus.</title>
        <authorList>
            <person name="Buettner E."/>
            <person name="Gebauer A.M."/>
            <person name="Hofrichter M."/>
            <person name="Liers C."/>
            <person name="Kellner H."/>
        </authorList>
    </citation>
    <scope>NUCLEOTIDE SEQUENCE [LARGE SCALE GENOMIC DNA]</scope>
    <source>
        <strain evidence="3 4">DSM 105466</strain>
    </source>
</reference>
<feature type="non-terminal residue" evidence="3">
    <location>
        <position position="1"/>
    </location>
</feature>
<keyword evidence="4" id="KW-1185">Reference proteome</keyword>
<dbReference type="STRING" id="5539.A0A3E2GTZ3"/>
<proteinExistence type="predicted"/>
<dbReference type="Gene3D" id="3.40.50.2000">
    <property type="entry name" value="Glycogen Phosphorylase B"/>
    <property type="match status" value="2"/>
</dbReference>
<gene>
    <name evidence="3" type="ORF">B7463_g11712</name>
</gene>
<comment type="caution">
    <text evidence="3">The sequence shown here is derived from an EMBL/GenBank/DDBJ whole genome shotgun (WGS) entry which is preliminary data.</text>
</comment>
<dbReference type="PANTHER" id="PTHR21015:SF22">
    <property type="entry name" value="GLYCOSYLTRANSFERASE"/>
    <property type="match status" value="1"/>
</dbReference>
<dbReference type="GO" id="GO:0016758">
    <property type="term" value="F:hexosyltransferase activity"/>
    <property type="evidence" value="ECO:0007669"/>
    <property type="project" value="UniProtKB-ARBA"/>
</dbReference>
<name>A0A3E2GTZ3_SCYLI</name>
<dbReference type="FunFam" id="3.40.50.2000:FF:000072">
    <property type="entry name" value="Glycosyl transferase"/>
    <property type="match status" value="1"/>
</dbReference>
<feature type="non-terminal residue" evidence="3">
    <location>
        <position position="458"/>
    </location>
</feature>
<feature type="domain" description="Erythromycin biosynthesis protein CIII-like C-terminal" evidence="2">
    <location>
        <begin position="327"/>
        <end position="443"/>
    </location>
</feature>
<protein>
    <recommendedName>
        <fullName evidence="2">Erythromycin biosynthesis protein CIII-like C-terminal domain-containing protein</fullName>
    </recommendedName>
</protein>
<dbReference type="PANTHER" id="PTHR21015">
    <property type="entry name" value="UDP-N-ACETYLGLUCOSAMINE--N-ACETYLMURAMYL-(PENTAPEPTIDE) PYROPHOSPHORYL-UNDECAPRENOL N-ACETYLGLUCOSAMINE TRANSFERASE 1"/>
    <property type="match status" value="1"/>
</dbReference>
<dbReference type="AlphaFoldDB" id="A0A3E2GTZ3"/>
<dbReference type="Pfam" id="PF06722">
    <property type="entry name" value="EryCIII-like_C"/>
    <property type="match status" value="1"/>
</dbReference>
<dbReference type="CDD" id="cd03784">
    <property type="entry name" value="GT1_Gtf-like"/>
    <property type="match status" value="1"/>
</dbReference>
<keyword evidence="1" id="KW-0808">Transferase</keyword>
<evidence type="ECO:0000313" key="3">
    <source>
        <dbReference type="EMBL" id="RFU24621.1"/>
    </source>
</evidence>
<dbReference type="InterPro" id="IPR010610">
    <property type="entry name" value="EryCIII-like_C"/>
</dbReference>
<accession>A0A3E2GTZ3</accession>
<dbReference type="GO" id="GO:0008194">
    <property type="term" value="F:UDP-glycosyltransferase activity"/>
    <property type="evidence" value="ECO:0007669"/>
    <property type="project" value="InterPro"/>
</dbReference>
<dbReference type="SUPFAM" id="SSF53756">
    <property type="entry name" value="UDP-Glycosyltransferase/glycogen phosphorylase"/>
    <property type="match status" value="1"/>
</dbReference>
<organism evidence="3 4">
    <name type="scientific">Scytalidium lignicola</name>
    <name type="common">Hyphomycete</name>
    <dbReference type="NCBI Taxonomy" id="5539"/>
    <lineage>
        <taxon>Eukaryota</taxon>
        <taxon>Fungi</taxon>
        <taxon>Dikarya</taxon>
        <taxon>Ascomycota</taxon>
        <taxon>Pezizomycotina</taxon>
        <taxon>Leotiomycetes</taxon>
        <taxon>Leotiomycetes incertae sedis</taxon>
        <taxon>Scytalidium</taxon>
    </lineage>
</organism>
<dbReference type="Proteomes" id="UP000258309">
    <property type="component" value="Unassembled WGS sequence"/>
</dbReference>
<evidence type="ECO:0000256" key="1">
    <source>
        <dbReference type="ARBA" id="ARBA00022679"/>
    </source>
</evidence>
<dbReference type="OMA" id="PERANMP"/>
<dbReference type="OrthoDB" id="5835829at2759"/>
<dbReference type="EMBL" id="NCSJ02000423">
    <property type="protein sequence ID" value="RFU24621.1"/>
    <property type="molecule type" value="Genomic_DNA"/>
</dbReference>
<evidence type="ECO:0000313" key="4">
    <source>
        <dbReference type="Proteomes" id="UP000258309"/>
    </source>
</evidence>
<dbReference type="InterPro" id="IPR002213">
    <property type="entry name" value="UDP_glucos_trans"/>
</dbReference>
<evidence type="ECO:0000259" key="2">
    <source>
        <dbReference type="Pfam" id="PF06722"/>
    </source>
</evidence>
<sequence length="458" mass="49565">MADTSKPLILACATPIIGHLSPFREICRELIQRGYDVTVITGSHFKPIIESIGAGFVPLEGYADYTEADLNVRFVERLSYPPGPEQLAYDLTNVFFNCVPGQSMALQKGIKLLNETHPGRKIVVMTEAAFFGSVALKLGAPGADSIAGTVGIGIIPVVLSSIDLAPFGPGIMPDASASTPEGRARNAAMAEQFRAAIFGKVDPVYEEKLKEGGAITAIPKYTFGVDLPYLLHDRFVQMCTPSIEYPRSDAPATLRFAGGLPKSRSKNVVHPSWWADVTQKPQDKKIVFICQGTIANDVKELVLPTMEAFQDRDDWLVVVALGRKGLTLPEGTVVPSNVRVEDYILFDEILPYTSVFVTNGGYGALQHSIHSGVPLIMAGMTEDKPEVSARAEWAGIAVNLRTATPSPQAIRDAAEELTQNPKYKKRVLELQEEMKSFDPAAVVIANIEEVAAGTPIDA</sequence>